<keyword evidence="2" id="KW-0677">Repeat</keyword>
<feature type="repeat" description="FG-GAP" evidence="5">
    <location>
        <begin position="219"/>
        <end position="281"/>
    </location>
</feature>
<accession>A0ABD0KAC5</accession>
<dbReference type="InterPro" id="IPR028994">
    <property type="entry name" value="Integrin_alpha_N"/>
</dbReference>
<protein>
    <submittedName>
        <fullName evidence="6">Uncharacterized protein</fullName>
    </submittedName>
</protein>
<evidence type="ECO:0000256" key="2">
    <source>
        <dbReference type="ARBA" id="ARBA00022737"/>
    </source>
</evidence>
<dbReference type="SUPFAM" id="SSF69318">
    <property type="entry name" value="Integrin alpha N-terminal domain"/>
    <property type="match status" value="1"/>
</dbReference>
<dbReference type="SMART" id="SM00191">
    <property type="entry name" value="Int_alpha"/>
    <property type="match status" value="4"/>
</dbReference>
<dbReference type="EMBL" id="JACVVK020000216">
    <property type="protein sequence ID" value="KAK7484042.1"/>
    <property type="molecule type" value="Genomic_DNA"/>
</dbReference>
<dbReference type="GO" id="GO:0016787">
    <property type="term" value="F:hydrolase activity"/>
    <property type="evidence" value="ECO:0007669"/>
    <property type="project" value="UniProtKB-KW"/>
</dbReference>
<dbReference type="PANTHER" id="PTHR23221:SF7">
    <property type="entry name" value="PHOSPHATIDYLINOSITOL-GLYCAN-SPECIFIC PHOSPHOLIPASE D"/>
    <property type="match status" value="1"/>
</dbReference>
<reference evidence="6 7" key="1">
    <citation type="journal article" date="2023" name="Sci. Data">
        <title>Genome assembly of the Korean intertidal mud-creeper Batillaria attramentaria.</title>
        <authorList>
            <person name="Patra A.K."/>
            <person name="Ho P.T."/>
            <person name="Jun S."/>
            <person name="Lee S.J."/>
            <person name="Kim Y."/>
            <person name="Won Y.J."/>
        </authorList>
    </citation>
    <scope>NUCLEOTIDE SEQUENCE [LARGE SCALE GENOMIC DNA]</scope>
    <source>
        <strain evidence="6">Wonlab-2016</strain>
    </source>
</reference>
<evidence type="ECO:0000256" key="5">
    <source>
        <dbReference type="PROSITE-ProRule" id="PRU00803"/>
    </source>
</evidence>
<dbReference type="AlphaFoldDB" id="A0ABD0KAC5"/>
<dbReference type="PRINTS" id="PR00718">
    <property type="entry name" value="PHPHLIPASED"/>
</dbReference>
<evidence type="ECO:0000256" key="1">
    <source>
        <dbReference type="ARBA" id="ARBA00022729"/>
    </source>
</evidence>
<evidence type="ECO:0000313" key="6">
    <source>
        <dbReference type="EMBL" id="KAK7484042.1"/>
    </source>
</evidence>
<keyword evidence="1" id="KW-0732">Signal</keyword>
<keyword evidence="7" id="KW-1185">Reference proteome</keyword>
<evidence type="ECO:0000256" key="3">
    <source>
        <dbReference type="ARBA" id="ARBA00022801"/>
    </source>
</evidence>
<dbReference type="Pfam" id="PF01839">
    <property type="entry name" value="FG-GAP"/>
    <property type="match status" value="4"/>
</dbReference>
<dbReference type="Proteomes" id="UP001519460">
    <property type="component" value="Unassembled WGS sequence"/>
</dbReference>
<name>A0ABD0KAC5_9CAEN</name>
<dbReference type="InterPro" id="IPR001028">
    <property type="entry name" value="Gprt_PLipase_D"/>
</dbReference>
<gene>
    <name evidence="6" type="ORF">BaRGS_00024654</name>
</gene>
<dbReference type="PROSITE" id="PS51470">
    <property type="entry name" value="FG_GAP"/>
    <property type="match status" value="4"/>
</dbReference>
<feature type="non-terminal residue" evidence="6">
    <location>
        <position position="1"/>
    </location>
</feature>
<feature type="repeat" description="FG-GAP" evidence="5">
    <location>
        <begin position="282"/>
        <end position="341"/>
    </location>
</feature>
<evidence type="ECO:0000256" key="4">
    <source>
        <dbReference type="ARBA" id="ARBA00023180"/>
    </source>
</evidence>
<sequence length="627" mass="68221">GDIMTVFEFSLSHMPYVTEWYVPVDDLMKIYVELYGTTRLPREVIVDCTLLLFAERFGEKLAIDKLYPDYAAKSPYLVDQLTDYFLGGLDDMAVWTQNVWREAIHMLDKGTDPSPRLQEALYLAEKRQEKHLLMKQEKQQKRLNAANQQSPDAVYSISNSYAKLGWSMAVADLDGDGNEDVVIGAPGYRYLKTPQAGAVFVVYGTDDGLPSKDLDLEHSADVSLPGLEYVNSRFGSSVAVLDINKDGVLDIAAGAPSAGSSTLTYQGAVFVYYGVGKRTFSLNMTVQCPYHYCNLGRTLTTADLNGDGFADLLMGSPFSGHSGDQRGIVSALLSDKKYRGYHAMITMDQLYWTATGSQNYSWFGHSLFTYAMGDGMSLVFISEPTLRKCEMQNCSFSQKDTQSIGQLNVFSTTKGKPLTLDKQFAGSVEFESFGASAAVGKPYPDGSVVLAVAATGEDVAGSVADIGTTFVQTGSVTLLNLTNLRQPPLAVFSGDRRFSRFGSKMLFADLNGDGYDDLLIGAPLRTDDVTEEIHAGEEGAAYVFFGGKTFPKGTEATSKCADFTFIKPCPGQSASAELVFGEDRARFGSGFAAVRSKTKVDVLVTALHSSRLARLSGAIAVYSFHHG</sequence>
<evidence type="ECO:0000313" key="7">
    <source>
        <dbReference type="Proteomes" id="UP001519460"/>
    </source>
</evidence>
<dbReference type="InterPro" id="IPR013517">
    <property type="entry name" value="FG-GAP"/>
</dbReference>
<dbReference type="Gene3D" id="2.130.10.130">
    <property type="entry name" value="Integrin alpha, N-terminal"/>
    <property type="match status" value="3"/>
</dbReference>
<dbReference type="PANTHER" id="PTHR23221">
    <property type="entry name" value="GLYCOSYLPHOSPHATIDYLINOSITOL PHOSPHOLIPASE D"/>
    <property type="match status" value="1"/>
</dbReference>
<feature type="repeat" description="FG-GAP" evidence="5">
    <location>
        <begin position="150"/>
        <end position="211"/>
    </location>
</feature>
<organism evidence="6 7">
    <name type="scientific">Batillaria attramentaria</name>
    <dbReference type="NCBI Taxonomy" id="370345"/>
    <lineage>
        <taxon>Eukaryota</taxon>
        <taxon>Metazoa</taxon>
        <taxon>Spiralia</taxon>
        <taxon>Lophotrochozoa</taxon>
        <taxon>Mollusca</taxon>
        <taxon>Gastropoda</taxon>
        <taxon>Caenogastropoda</taxon>
        <taxon>Sorbeoconcha</taxon>
        <taxon>Cerithioidea</taxon>
        <taxon>Batillariidae</taxon>
        <taxon>Batillaria</taxon>
    </lineage>
</organism>
<comment type="caution">
    <text evidence="6">The sequence shown here is derived from an EMBL/GenBank/DDBJ whole genome shotgun (WGS) entry which is preliminary data.</text>
</comment>
<dbReference type="InterPro" id="IPR013519">
    <property type="entry name" value="Int_alpha_beta-p"/>
</dbReference>
<proteinExistence type="predicted"/>
<keyword evidence="4" id="KW-0325">Glycoprotein</keyword>
<keyword evidence="3" id="KW-0378">Hydrolase</keyword>
<feature type="repeat" description="FG-GAP" evidence="5">
    <location>
        <begin position="486"/>
        <end position="553"/>
    </location>
</feature>